<dbReference type="GO" id="GO:0044874">
    <property type="term" value="P:lipoprotein localization to outer membrane"/>
    <property type="evidence" value="ECO:0007669"/>
    <property type="project" value="TreeGrafter"/>
</dbReference>
<comment type="similarity">
    <text evidence="2">Belongs to the ABC-4 integral membrane protein family. LolC/E subfamily.</text>
</comment>
<keyword evidence="4 7" id="KW-0812">Transmembrane</keyword>
<accession>D6SB52</accession>
<dbReference type="PANTHER" id="PTHR30489:SF0">
    <property type="entry name" value="LIPOPROTEIN-RELEASING SYSTEM TRANSMEMBRANE PROTEIN LOLE"/>
    <property type="match status" value="1"/>
</dbReference>
<dbReference type="AlphaFoldDB" id="D6SB52"/>
<name>D6SB52_FINMA</name>
<organism evidence="9">
    <name type="scientific">Finegoldia magna ATCC 53516</name>
    <dbReference type="NCBI Taxonomy" id="525282"/>
    <lineage>
        <taxon>Bacteria</taxon>
        <taxon>Bacillati</taxon>
        <taxon>Bacillota</taxon>
        <taxon>Tissierellia</taxon>
        <taxon>Tissierellales</taxon>
        <taxon>Peptoniphilaceae</taxon>
        <taxon>Finegoldia</taxon>
    </lineage>
</organism>
<reference evidence="9" key="1">
    <citation type="submission" date="2010-05" db="EMBL/GenBank/DDBJ databases">
        <authorList>
            <person name="Muzny D."/>
            <person name="Qin X."/>
            <person name="Buhay C."/>
            <person name="Dugan-Rocha S."/>
            <person name="Ding Y."/>
            <person name="Chen G."/>
            <person name="Hawes A."/>
            <person name="Holder M."/>
            <person name="Jhangiani S."/>
            <person name="Johnson A."/>
            <person name="Khan Z."/>
            <person name="Li Z."/>
            <person name="Liu W."/>
            <person name="Liu X."/>
            <person name="Perez L."/>
            <person name="Shen H."/>
            <person name="Wang Q."/>
            <person name="Watt J."/>
            <person name="Xi L."/>
            <person name="Xin Y."/>
            <person name="Zhou J."/>
            <person name="Deng J."/>
            <person name="Jiang H."/>
            <person name="Liu Y."/>
            <person name="Qu J."/>
            <person name="Song X.-Z."/>
            <person name="Zhang L."/>
            <person name="Villasana D."/>
            <person name="Johnson A."/>
            <person name="Liu J."/>
            <person name="Liyanage D."/>
            <person name="Lorensuhewa L."/>
            <person name="Robinson T."/>
            <person name="Song A."/>
            <person name="Song B.-B."/>
            <person name="Dinh H."/>
            <person name="Thornton R."/>
            <person name="Coyle M."/>
            <person name="Francisco L."/>
            <person name="Jackson L."/>
            <person name="Javaid M."/>
            <person name="Korchina V."/>
            <person name="Kovar C."/>
            <person name="Mata R."/>
            <person name="Mathew T."/>
            <person name="Ngo R."/>
            <person name="Nguyen L."/>
            <person name="Nguyen N."/>
            <person name="Okwuonu G."/>
            <person name="Ongeri F."/>
            <person name="Pham C."/>
            <person name="Simmons D."/>
            <person name="Wilczek-Boney K."/>
            <person name="Hale W."/>
            <person name="Jakkamsetti A."/>
            <person name="Pham P."/>
            <person name="Ruth R."/>
            <person name="San Lucas F."/>
            <person name="Warren J."/>
            <person name="Zhang J."/>
            <person name="Zhao Z."/>
            <person name="Zhou C."/>
            <person name="Zhu D."/>
            <person name="Lee S."/>
            <person name="Bess C."/>
            <person name="Blankenburg K."/>
            <person name="Forbes L."/>
            <person name="Fu Q."/>
            <person name="Gubbala S."/>
            <person name="Hirani K."/>
            <person name="Jayaseelan J.C."/>
            <person name="Lara F."/>
            <person name="Munidasa M."/>
            <person name="Palculict T."/>
            <person name="Patil S."/>
            <person name="Pu L.-L."/>
            <person name="Saada N."/>
            <person name="Tang L."/>
            <person name="Weissenberger G."/>
            <person name="Zhu Y."/>
            <person name="Hemphill L."/>
            <person name="Shang Y."/>
            <person name="Youmans B."/>
            <person name="Ayvaz T."/>
            <person name="Ross M."/>
            <person name="Santibanez J."/>
            <person name="Aqrawi P."/>
            <person name="Gross S."/>
            <person name="Joshi V."/>
            <person name="Fowler G."/>
            <person name="Nazareth L."/>
            <person name="Reid J."/>
            <person name="Worley K."/>
            <person name="Petrosino J."/>
            <person name="Highlander S."/>
            <person name="Gibbs R."/>
        </authorList>
    </citation>
    <scope>NUCLEOTIDE SEQUENCE [LARGE SCALE GENOMIC DNA]</scope>
    <source>
        <strain evidence="9">ATCC 53516</strain>
    </source>
</reference>
<dbReference type="PANTHER" id="PTHR30489">
    <property type="entry name" value="LIPOPROTEIN-RELEASING SYSTEM TRANSMEMBRANE PROTEIN LOLE"/>
    <property type="match status" value="1"/>
</dbReference>
<feature type="domain" description="ABC3 transporter permease C-terminal" evidence="8">
    <location>
        <begin position="312"/>
        <end position="458"/>
    </location>
</feature>
<feature type="transmembrane region" description="Helical" evidence="7">
    <location>
        <begin position="311"/>
        <end position="330"/>
    </location>
</feature>
<evidence type="ECO:0000256" key="5">
    <source>
        <dbReference type="ARBA" id="ARBA00022989"/>
    </source>
</evidence>
<keyword evidence="3" id="KW-1003">Cell membrane</keyword>
<proteinExistence type="inferred from homology"/>
<evidence type="ECO:0000256" key="6">
    <source>
        <dbReference type="ARBA" id="ARBA00023136"/>
    </source>
</evidence>
<dbReference type="STRING" id="525282.HMPREF0391_11674"/>
<evidence type="ECO:0000256" key="7">
    <source>
        <dbReference type="SAM" id="Phobius"/>
    </source>
</evidence>
<dbReference type="GO" id="GO:0098797">
    <property type="term" value="C:plasma membrane protein complex"/>
    <property type="evidence" value="ECO:0007669"/>
    <property type="project" value="TreeGrafter"/>
</dbReference>
<evidence type="ECO:0000256" key="4">
    <source>
        <dbReference type="ARBA" id="ARBA00022692"/>
    </source>
</evidence>
<keyword evidence="6 7" id="KW-0472">Membrane</keyword>
<dbReference type="InterPro" id="IPR051447">
    <property type="entry name" value="Lipoprotein-release_system"/>
</dbReference>
<dbReference type="Proteomes" id="UP000004063">
    <property type="component" value="Chromosome"/>
</dbReference>
<dbReference type="InterPro" id="IPR003838">
    <property type="entry name" value="ABC3_permease_C"/>
</dbReference>
<sequence>MTIFREEIMIKNAFAYVTRKSLKSIIILVVIMLMSALSLISLSIKDATDKASEKTFGNITNSFSMEINRQVNSGTPRGGGNVKGQDIKKITESPDIESYVKRINSVADLDGLNIIETQETLANQSPERAKNFKSTVMLTGVNESSKETKFVSGAYKLVQGEHLKNDDKNKILMHKDLAAKNNLKIGDKLKLKSNLFDADNEKQANETVEVTIKGLFDGHNNGGVSAAQELYENTLITDLNTAAKVYGNTEDTAVYQDATFFVKGNKKLEDVMKNLGKLDINWQEYNLIKSSSNYPALQESISGIYAIADKLFVGSLAFAGLVVALLLFLWMNARKKEIAVLLSIGMSKAKIFGQFVTELLLVAIPAYIGSFFLARFAGDKIGNNILQKVTGNIADKIAKQSASTGLGSGAEVDGFNKTLTSLDINISSKALVYVVIFMTIVLLVSLIISSTNILRKNPKDLLIDTK</sequence>
<evidence type="ECO:0000313" key="9">
    <source>
        <dbReference type="EMBL" id="EFH92702.1"/>
    </source>
</evidence>
<dbReference type="HOGENOM" id="CLU_039499_2_0_9"/>
<keyword evidence="5 7" id="KW-1133">Transmembrane helix</keyword>
<dbReference type="eggNOG" id="COG0577">
    <property type="taxonomic scope" value="Bacteria"/>
</dbReference>
<evidence type="ECO:0000256" key="3">
    <source>
        <dbReference type="ARBA" id="ARBA00022475"/>
    </source>
</evidence>
<protein>
    <submittedName>
        <fullName evidence="9">Efflux ABC transporter, permease protein</fullName>
    </submittedName>
</protein>
<comment type="subcellular location">
    <subcellularLocation>
        <location evidence="1">Cell membrane</location>
        <topology evidence="1">Multi-pass membrane protein</topology>
    </subcellularLocation>
</comment>
<evidence type="ECO:0000256" key="2">
    <source>
        <dbReference type="ARBA" id="ARBA00005236"/>
    </source>
</evidence>
<dbReference type="EMBL" id="ACHM02000003">
    <property type="protein sequence ID" value="EFH92702.1"/>
    <property type="molecule type" value="Genomic_DNA"/>
</dbReference>
<comment type="caution">
    <text evidence="9">The sequence shown here is derived from an EMBL/GenBank/DDBJ whole genome shotgun (WGS) entry which is preliminary data.</text>
</comment>
<dbReference type="Pfam" id="PF02687">
    <property type="entry name" value="FtsX"/>
    <property type="match status" value="1"/>
</dbReference>
<feature type="transmembrane region" description="Helical" evidence="7">
    <location>
        <begin position="351"/>
        <end position="374"/>
    </location>
</feature>
<feature type="transmembrane region" description="Helical" evidence="7">
    <location>
        <begin position="430"/>
        <end position="449"/>
    </location>
</feature>
<feature type="transmembrane region" description="Helical" evidence="7">
    <location>
        <begin position="21"/>
        <end position="44"/>
    </location>
</feature>
<evidence type="ECO:0000256" key="1">
    <source>
        <dbReference type="ARBA" id="ARBA00004651"/>
    </source>
</evidence>
<gene>
    <name evidence="9" type="ORF">HMPREF0391_11674</name>
</gene>
<evidence type="ECO:0000259" key="8">
    <source>
        <dbReference type="Pfam" id="PF02687"/>
    </source>
</evidence>